<dbReference type="OrthoDB" id="9130422at2"/>
<dbReference type="InterPro" id="IPR032347">
    <property type="entry name" value="DUF4864"/>
</dbReference>
<name>A0A0L1JR26_9RHOB</name>
<keyword evidence="1" id="KW-0732">Signal</keyword>
<feature type="signal peptide" evidence="1">
    <location>
        <begin position="1"/>
        <end position="24"/>
    </location>
</feature>
<dbReference type="STRING" id="1317121.ATO11_08180"/>
<reference evidence="2 3" key="1">
    <citation type="journal article" date="2015" name="Int. J. Syst. Evol. Microbiol.">
        <title>Aestuariivita atlantica sp. nov., isolated from deep sea sediment of the Atlantic Ocean.</title>
        <authorList>
            <person name="Li G."/>
            <person name="Lai Q."/>
            <person name="Du Y."/>
            <person name="Liu X."/>
            <person name="Sun F."/>
            <person name="Shao Z."/>
        </authorList>
    </citation>
    <scope>NUCLEOTIDE SEQUENCE [LARGE SCALE GENOMIC DNA]</scope>
    <source>
        <strain evidence="2 3">22II-S11-z3</strain>
    </source>
</reference>
<accession>A0A0L1JR26</accession>
<organism evidence="2 3">
    <name type="scientific">Pseudaestuariivita atlantica</name>
    <dbReference type="NCBI Taxonomy" id="1317121"/>
    <lineage>
        <taxon>Bacteria</taxon>
        <taxon>Pseudomonadati</taxon>
        <taxon>Pseudomonadota</taxon>
        <taxon>Alphaproteobacteria</taxon>
        <taxon>Rhodobacterales</taxon>
        <taxon>Paracoccaceae</taxon>
        <taxon>Pseudaestuariivita</taxon>
    </lineage>
</organism>
<dbReference type="RefSeq" id="WP_050530341.1">
    <property type="nucleotide sequence ID" value="NZ_AQQZ01000003.1"/>
</dbReference>
<dbReference type="PATRIC" id="fig|1317121.7.peg.2246"/>
<dbReference type="Pfam" id="PF16156">
    <property type="entry name" value="DUF4864"/>
    <property type="match status" value="1"/>
</dbReference>
<gene>
    <name evidence="2" type="ORF">ATO11_08180</name>
</gene>
<keyword evidence="3" id="KW-1185">Reference proteome</keyword>
<evidence type="ECO:0000313" key="3">
    <source>
        <dbReference type="Proteomes" id="UP000036938"/>
    </source>
</evidence>
<feature type="chain" id="PRO_5005554182" description="DUF4864 domain-containing protein" evidence="1">
    <location>
        <begin position="25"/>
        <end position="139"/>
    </location>
</feature>
<evidence type="ECO:0000313" key="2">
    <source>
        <dbReference type="EMBL" id="KNG94191.1"/>
    </source>
</evidence>
<proteinExistence type="predicted"/>
<protein>
    <recommendedName>
        <fullName evidence="4">DUF4864 domain-containing protein</fullName>
    </recommendedName>
</protein>
<evidence type="ECO:0008006" key="4">
    <source>
        <dbReference type="Google" id="ProtNLM"/>
    </source>
</evidence>
<dbReference type="EMBL" id="AQQZ01000003">
    <property type="protein sequence ID" value="KNG94191.1"/>
    <property type="molecule type" value="Genomic_DNA"/>
</dbReference>
<dbReference type="Proteomes" id="UP000036938">
    <property type="component" value="Unassembled WGS sequence"/>
</dbReference>
<evidence type="ECO:0000256" key="1">
    <source>
        <dbReference type="SAM" id="SignalP"/>
    </source>
</evidence>
<comment type="caution">
    <text evidence="2">The sequence shown here is derived from an EMBL/GenBank/DDBJ whole genome shotgun (WGS) entry which is preliminary data.</text>
</comment>
<sequence length="139" mass="15404">MRNFFYAALVVGVTFFAAASVTLAQGSSATIEDTIESQIEAFKADDFATAFTFASPTIQRLFGSADRFGMMVQRGYPMVWRPAEVQFLERDNVGPVSRQKVLIRDRAGQTHVLEYYMIEGPDGWLIDGVTKLPTPDVAV</sequence>
<dbReference type="AlphaFoldDB" id="A0A0L1JR26"/>